<reference evidence="1" key="2">
    <citation type="submission" date="2024-10" db="UniProtKB">
        <authorList>
            <consortium name="EnsemblProtists"/>
        </authorList>
    </citation>
    <scope>IDENTIFICATION</scope>
</reference>
<dbReference type="EnsemblProtists" id="EOD23544">
    <property type="protein sequence ID" value="EOD23544"/>
    <property type="gene ID" value="EMIHUDRAFT_239539"/>
</dbReference>
<evidence type="ECO:0000313" key="2">
    <source>
        <dbReference type="Proteomes" id="UP000013827"/>
    </source>
</evidence>
<name>A0A0D3JJ59_EMIH1</name>
<keyword evidence="2" id="KW-1185">Reference proteome</keyword>
<dbReference type="Proteomes" id="UP000013827">
    <property type="component" value="Unassembled WGS sequence"/>
</dbReference>
<accession>A0A0D3JJ59</accession>
<proteinExistence type="predicted"/>
<reference evidence="2" key="1">
    <citation type="journal article" date="2013" name="Nature">
        <title>Pan genome of the phytoplankton Emiliania underpins its global distribution.</title>
        <authorList>
            <person name="Read B.A."/>
            <person name="Kegel J."/>
            <person name="Klute M.J."/>
            <person name="Kuo A."/>
            <person name="Lefebvre S.C."/>
            <person name="Maumus F."/>
            <person name="Mayer C."/>
            <person name="Miller J."/>
            <person name="Monier A."/>
            <person name="Salamov A."/>
            <person name="Young J."/>
            <person name="Aguilar M."/>
            <person name="Claverie J.M."/>
            <person name="Frickenhaus S."/>
            <person name="Gonzalez K."/>
            <person name="Herman E.K."/>
            <person name="Lin Y.C."/>
            <person name="Napier J."/>
            <person name="Ogata H."/>
            <person name="Sarno A.F."/>
            <person name="Shmutz J."/>
            <person name="Schroeder D."/>
            <person name="de Vargas C."/>
            <person name="Verret F."/>
            <person name="von Dassow P."/>
            <person name="Valentin K."/>
            <person name="Van de Peer Y."/>
            <person name="Wheeler G."/>
            <person name="Dacks J.B."/>
            <person name="Delwiche C.F."/>
            <person name="Dyhrman S.T."/>
            <person name="Glockner G."/>
            <person name="John U."/>
            <person name="Richards T."/>
            <person name="Worden A.Z."/>
            <person name="Zhang X."/>
            <person name="Grigoriev I.V."/>
            <person name="Allen A.E."/>
            <person name="Bidle K."/>
            <person name="Borodovsky M."/>
            <person name="Bowler C."/>
            <person name="Brownlee C."/>
            <person name="Cock J.M."/>
            <person name="Elias M."/>
            <person name="Gladyshev V.N."/>
            <person name="Groth M."/>
            <person name="Guda C."/>
            <person name="Hadaegh A."/>
            <person name="Iglesias-Rodriguez M.D."/>
            <person name="Jenkins J."/>
            <person name="Jones B.M."/>
            <person name="Lawson T."/>
            <person name="Leese F."/>
            <person name="Lindquist E."/>
            <person name="Lobanov A."/>
            <person name="Lomsadze A."/>
            <person name="Malik S.B."/>
            <person name="Marsh M.E."/>
            <person name="Mackinder L."/>
            <person name="Mock T."/>
            <person name="Mueller-Roeber B."/>
            <person name="Pagarete A."/>
            <person name="Parker M."/>
            <person name="Probert I."/>
            <person name="Quesneville H."/>
            <person name="Raines C."/>
            <person name="Rensing S.A."/>
            <person name="Riano-Pachon D.M."/>
            <person name="Richier S."/>
            <person name="Rokitta S."/>
            <person name="Shiraiwa Y."/>
            <person name="Soanes D.M."/>
            <person name="van der Giezen M."/>
            <person name="Wahlund T.M."/>
            <person name="Williams B."/>
            <person name="Wilson W."/>
            <person name="Wolfe G."/>
            <person name="Wurch L.L."/>
        </authorList>
    </citation>
    <scope>NUCLEOTIDE SEQUENCE</scope>
</reference>
<dbReference type="PaxDb" id="2903-EOD23544"/>
<dbReference type="HOGENOM" id="CLU_892624_0_0_1"/>
<evidence type="ECO:0000313" key="1">
    <source>
        <dbReference type="EnsemblProtists" id="EOD23544"/>
    </source>
</evidence>
<dbReference type="AlphaFoldDB" id="A0A0D3JJ59"/>
<sequence length="312" mass="34086">MTECLSPAAEAPTRFTEASAEADLAWFRSQCAADEAAYNARLTLQPALRLSVTGEQTRAGHADVGSFARRLECLRPEGGSFVGRHEPLAQRLISGRACPHALCDPSNCGLHLRDAVVLPEEARRLTAHGQEVIEAEDGASAHRPQGDLLYMRSRRVDFLEMATRGSQAGHLLTLRVTERLRRIVAAIFGLPRSHLVLAEHFLTLRQPGPSLEARMHCDEATLAKQETPSARPRGWAGRFHFSSVLWLSGAGADFDGGSLSFFHNSTRPWLEAQDPGVEPLQPGAGFAAACVRPRSRASYAMCRQQWATAMQA</sequence>
<evidence type="ECO:0008006" key="3">
    <source>
        <dbReference type="Google" id="ProtNLM"/>
    </source>
</evidence>
<dbReference type="RefSeq" id="XP_005775973.1">
    <property type="nucleotide sequence ID" value="XM_005775916.1"/>
</dbReference>
<dbReference type="GeneID" id="17269090"/>
<organism evidence="1 2">
    <name type="scientific">Emiliania huxleyi (strain CCMP1516)</name>
    <dbReference type="NCBI Taxonomy" id="280463"/>
    <lineage>
        <taxon>Eukaryota</taxon>
        <taxon>Haptista</taxon>
        <taxon>Haptophyta</taxon>
        <taxon>Prymnesiophyceae</taxon>
        <taxon>Isochrysidales</taxon>
        <taxon>Noelaerhabdaceae</taxon>
        <taxon>Emiliania</taxon>
    </lineage>
</organism>
<dbReference type="KEGG" id="ehx:EMIHUDRAFT_239539"/>
<protein>
    <recommendedName>
        <fullName evidence="3">Prolyl 4-hydroxylase alpha subunit domain-containing protein</fullName>
    </recommendedName>
</protein>